<dbReference type="AlphaFoldDB" id="A0A223P1W2"/>
<evidence type="ECO:0000313" key="2">
    <source>
        <dbReference type="EMBL" id="ASU35808.1"/>
    </source>
</evidence>
<dbReference type="OrthoDB" id="799236at2"/>
<accession>A0A223P1W2</accession>
<keyword evidence="1" id="KW-0812">Transmembrane</keyword>
<sequence>MKCNSLTYSLNIWLTSVVVAPVLFLIVTSTMKGSHLINAVDVPESISICCLLMLVQLIFSLLTWLLFMLIIKAIVNLCDYERLWKPLIFITGILLTAGSFRAVFSDIFSNADELFYLMLCNCVCIGAGTLFYKLKSIIPVDGKSATENL</sequence>
<keyword evidence="1" id="KW-0472">Membrane</keyword>
<dbReference type="RefSeq" id="WP_094571929.1">
    <property type="nucleotide sequence ID" value="NZ_CP022743.1"/>
</dbReference>
<dbReference type="Proteomes" id="UP000215002">
    <property type="component" value="Chromosome"/>
</dbReference>
<evidence type="ECO:0000256" key="1">
    <source>
        <dbReference type="SAM" id="Phobius"/>
    </source>
</evidence>
<reference evidence="2 3" key="1">
    <citation type="submission" date="2017-08" db="EMBL/GenBank/DDBJ databases">
        <title>Complete genome sequence of Mucilaginibacter sp. strain BJC16-A31.</title>
        <authorList>
            <consortium name="Henan University of Science and Technology"/>
            <person name="You X."/>
        </authorList>
    </citation>
    <scope>NUCLEOTIDE SEQUENCE [LARGE SCALE GENOMIC DNA]</scope>
    <source>
        <strain evidence="2 3">BJC16-A31</strain>
    </source>
</reference>
<keyword evidence="3" id="KW-1185">Reference proteome</keyword>
<proteinExistence type="predicted"/>
<gene>
    <name evidence="2" type="ORF">MuYL_3923</name>
</gene>
<dbReference type="KEGG" id="muc:MuYL_3923"/>
<feature type="transmembrane region" description="Helical" evidence="1">
    <location>
        <begin position="114"/>
        <end position="134"/>
    </location>
</feature>
<organism evidence="2 3">
    <name type="scientific">Mucilaginibacter xinganensis</name>
    <dbReference type="NCBI Taxonomy" id="1234841"/>
    <lineage>
        <taxon>Bacteria</taxon>
        <taxon>Pseudomonadati</taxon>
        <taxon>Bacteroidota</taxon>
        <taxon>Sphingobacteriia</taxon>
        <taxon>Sphingobacteriales</taxon>
        <taxon>Sphingobacteriaceae</taxon>
        <taxon>Mucilaginibacter</taxon>
    </lineage>
</organism>
<evidence type="ECO:0008006" key="4">
    <source>
        <dbReference type="Google" id="ProtNLM"/>
    </source>
</evidence>
<protein>
    <recommendedName>
        <fullName evidence="4">Transmembrane protein</fullName>
    </recommendedName>
</protein>
<dbReference type="EMBL" id="CP022743">
    <property type="protein sequence ID" value="ASU35808.1"/>
    <property type="molecule type" value="Genomic_DNA"/>
</dbReference>
<name>A0A223P1W2_9SPHI</name>
<feature type="transmembrane region" description="Helical" evidence="1">
    <location>
        <begin position="51"/>
        <end position="75"/>
    </location>
</feature>
<keyword evidence="1" id="KW-1133">Transmembrane helix</keyword>
<feature type="transmembrane region" description="Helical" evidence="1">
    <location>
        <begin position="87"/>
        <end position="108"/>
    </location>
</feature>
<feature type="transmembrane region" description="Helical" evidence="1">
    <location>
        <begin position="12"/>
        <end position="31"/>
    </location>
</feature>
<evidence type="ECO:0000313" key="3">
    <source>
        <dbReference type="Proteomes" id="UP000215002"/>
    </source>
</evidence>